<reference evidence="4" key="1">
    <citation type="submission" date="2016-10" db="EMBL/GenBank/DDBJ databases">
        <authorList>
            <person name="Varghese N."/>
            <person name="Submissions S."/>
        </authorList>
    </citation>
    <scope>NUCLEOTIDE SEQUENCE [LARGE SCALE GENOMIC DNA]</scope>
    <source>
        <strain evidence="4">DSM 24740</strain>
    </source>
</reference>
<dbReference type="EMBL" id="FOFB01000036">
    <property type="protein sequence ID" value="SER33820.1"/>
    <property type="molecule type" value="Genomic_DNA"/>
</dbReference>
<evidence type="ECO:0000313" key="4">
    <source>
        <dbReference type="Proteomes" id="UP000199021"/>
    </source>
</evidence>
<organism evidence="3 4">
    <name type="scientific">Neolewinella agarilytica</name>
    <dbReference type="NCBI Taxonomy" id="478744"/>
    <lineage>
        <taxon>Bacteria</taxon>
        <taxon>Pseudomonadati</taxon>
        <taxon>Bacteroidota</taxon>
        <taxon>Saprospiria</taxon>
        <taxon>Saprospirales</taxon>
        <taxon>Lewinellaceae</taxon>
        <taxon>Neolewinella</taxon>
    </lineage>
</organism>
<gene>
    <name evidence="3" type="ORF">SAMN05444359_1362</name>
</gene>
<dbReference type="AlphaFoldDB" id="A0A1H9NCQ2"/>
<dbReference type="Pfam" id="PF22551">
    <property type="entry name" value="TY-Chap1"/>
    <property type="match status" value="1"/>
</dbReference>
<sequence length="152" mass="17541">MKFLYSSFLLIAILFSASTSVSAQSETELQELYQGVLKQIGLDSEVDGDGDVTFEYEEHSYFFEVNEDDTEFYRLVIPNIWPIESELERLSVLKAVNTVNMTKKVAKAYVVNDNVWIAVELFINKPDEFIGQLERHLNVIEQSIELFVDEMQ</sequence>
<dbReference type="RefSeq" id="WP_090172916.1">
    <property type="nucleotide sequence ID" value="NZ_FOFB01000036.1"/>
</dbReference>
<accession>A0A1H9NCQ2</accession>
<name>A0A1H9NCQ2_9BACT</name>
<protein>
    <submittedName>
        <fullName evidence="3">Putative sensory transduction regulator</fullName>
    </submittedName>
</protein>
<feature type="chain" id="PRO_5011503348" evidence="1">
    <location>
        <begin position="24"/>
        <end position="152"/>
    </location>
</feature>
<keyword evidence="4" id="KW-1185">Reference proteome</keyword>
<dbReference type="InParanoid" id="A0A1H9NCQ2"/>
<evidence type="ECO:0000313" key="3">
    <source>
        <dbReference type="EMBL" id="SER33820.1"/>
    </source>
</evidence>
<keyword evidence="1" id="KW-0732">Signal</keyword>
<dbReference type="InterPro" id="IPR054343">
    <property type="entry name" value="TY-Chap_M"/>
</dbReference>
<evidence type="ECO:0000256" key="1">
    <source>
        <dbReference type="SAM" id="SignalP"/>
    </source>
</evidence>
<feature type="signal peptide" evidence="1">
    <location>
        <begin position="1"/>
        <end position="23"/>
    </location>
</feature>
<proteinExistence type="predicted"/>
<evidence type="ECO:0000259" key="2">
    <source>
        <dbReference type="Pfam" id="PF22551"/>
    </source>
</evidence>
<feature type="domain" description="TY-Chap central" evidence="2">
    <location>
        <begin position="28"/>
        <end position="124"/>
    </location>
</feature>
<dbReference type="OrthoDB" id="1002047at2"/>
<dbReference type="Proteomes" id="UP000199021">
    <property type="component" value="Unassembled WGS sequence"/>
</dbReference>